<proteinExistence type="inferred from homology"/>
<evidence type="ECO:0000313" key="12">
    <source>
        <dbReference type="EMBL" id="MFC7296316.1"/>
    </source>
</evidence>
<keyword evidence="10" id="KW-0464">Manganese</keyword>
<evidence type="ECO:0000313" key="13">
    <source>
        <dbReference type="Proteomes" id="UP001596506"/>
    </source>
</evidence>
<evidence type="ECO:0000256" key="3">
    <source>
        <dbReference type="ARBA" id="ARBA00001946"/>
    </source>
</evidence>
<evidence type="ECO:0000256" key="6">
    <source>
        <dbReference type="ARBA" id="ARBA00022722"/>
    </source>
</evidence>
<dbReference type="EMBL" id="JBHTBD010000009">
    <property type="protein sequence ID" value="MFC7296316.1"/>
    <property type="molecule type" value="Genomic_DNA"/>
</dbReference>
<keyword evidence="7" id="KW-0479">Metal-binding</keyword>
<evidence type="ECO:0000256" key="4">
    <source>
        <dbReference type="ARBA" id="ARBA00005533"/>
    </source>
</evidence>
<evidence type="ECO:0000256" key="7">
    <source>
        <dbReference type="ARBA" id="ARBA00022723"/>
    </source>
</evidence>
<dbReference type="EC" id="3.1.4.1" evidence="5"/>
<comment type="cofactor">
    <cofactor evidence="2">
        <name>Mn(2+)</name>
        <dbReference type="ChEBI" id="CHEBI:29035"/>
    </cofactor>
</comment>
<dbReference type="InterPro" id="IPR014883">
    <property type="entry name" value="VRR_NUC"/>
</dbReference>
<dbReference type="Pfam" id="PF08774">
    <property type="entry name" value="VRR_NUC"/>
    <property type="match status" value="1"/>
</dbReference>
<evidence type="ECO:0000256" key="8">
    <source>
        <dbReference type="ARBA" id="ARBA00022801"/>
    </source>
</evidence>
<keyword evidence="6" id="KW-0540">Nuclease</keyword>
<keyword evidence="8" id="KW-0378">Hydrolase</keyword>
<comment type="caution">
    <text evidence="12">The sequence shown here is derived from an EMBL/GenBank/DDBJ whole genome shotgun (WGS) entry which is preliminary data.</text>
</comment>
<gene>
    <name evidence="12" type="ORF">ACFQQA_16475</name>
</gene>
<sequence length="402" mass="47426">MNKNCTHPSLQCLNQYDLIRKYQCEFCKEVMMCTCDREHGERFLPHQLKFGSWYGSRERVPVTLGFQDNTCPECRGEKPEAAPKAPMHGATSKIARYYWREIFFETTKRFYDSHPEIDPNERGLSEFSFPEERRLIEKQVIEEIKDLHEISPKYQYNELSQSEVISQTNTEFVLVNVEHVKTEERKVGIRDDNEIVTVEEFASRYFKRLGYSVMHVESVPFHVLFGVFMFLVIQDIGDEKGRFVQFGSRNDFDSGRSDEGPISTVLPDDFGRKSYYERQKELVNWHISELDDPEWLFDYWLGHSSDFRQYLWAHRDSDVSKAKEVMRVLGLENLKKVLHYLSMDYWGNFCGWPDLLVHNDDEIRFVEVKSKNDKLSEDQKNWLLGNHAHMGFNATIFKVGKA</sequence>
<dbReference type="PANTHER" id="PTHR15749">
    <property type="entry name" value="FANCONI-ASSOCIATED NUCLEASE 1"/>
    <property type="match status" value="1"/>
</dbReference>
<accession>A0ABW2IYJ1</accession>
<protein>
    <recommendedName>
        <fullName evidence="5">phosphodiesterase I</fullName>
        <ecNumber evidence="5">3.1.4.1</ecNumber>
    </recommendedName>
</protein>
<name>A0ABW2IYJ1_9GAMM</name>
<dbReference type="RefSeq" id="WP_100689806.1">
    <property type="nucleotide sequence ID" value="NZ_JBHTBD010000009.1"/>
</dbReference>
<comment type="cofactor">
    <cofactor evidence="3">
        <name>Mg(2+)</name>
        <dbReference type="ChEBI" id="CHEBI:18420"/>
    </cofactor>
</comment>
<evidence type="ECO:0000256" key="10">
    <source>
        <dbReference type="ARBA" id="ARBA00023211"/>
    </source>
</evidence>
<comment type="similarity">
    <text evidence="4">Belongs to the FAN1 family.</text>
</comment>
<dbReference type="PANTHER" id="PTHR15749:SF4">
    <property type="entry name" value="FANCONI-ASSOCIATED NUCLEASE 1"/>
    <property type="match status" value="1"/>
</dbReference>
<dbReference type="InterPro" id="IPR033315">
    <property type="entry name" value="Fan1-like"/>
</dbReference>
<evidence type="ECO:0000256" key="9">
    <source>
        <dbReference type="ARBA" id="ARBA00022842"/>
    </source>
</evidence>
<evidence type="ECO:0000256" key="5">
    <source>
        <dbReference type="ARBA" id="ARBA00012029"/>
    </source>
</evidence>
<organism evidence="12 13">
    <name type="scientific">Marinobacter aromaticivorans</name>
    <dbReference type="NCBI Taxonomy" id="1494078"/>
    <lineage>
        <taxon>Bacteria</taxon>
        <taxon>Pseudomonadati</taxon>
        <taxon>Pseudomonadota</taxon>
        <taxon>Gammaproteobacteria</taxon>
        <taxon>Pseudomonadales</taxon>
        <taxon>Marinobacteraceae</taxon>
        <taxon>Marinobacter</taxon>
    </lineage>
</organism>
<keyword evidence="9" id="KW-0460">Magnesium</keyword>
<dbReference type="Proteomes" id="UP001596506">
    <property type="component" value="Unassembled WGS sequence"/>
</dbReference>
<evidence type="ECO:0000256" key="2">
    <source>
        <dbReference type="ARBA" id="ARBA00001936"/>
    </source>
</evidence>
<evidence type="ECO:0000259" key="11">
    <source>
        <dbReference type="Pfam" id="PF08774"/>
    </source>
</evidence>
<keyword evidence="13" id="KW-1185">Reference proteome</keyword>
<feature type="domain" description="VRR-NUC" evidence="11">
    <location>
        <begin position="323"/>
        <end position="384"/>
    </location>
</feature>
<dbReference type="Gene3D" id="3.40.1350.10">
    <property type="match status" value="1"/>
</dbReference>
<reference evidence="13" key="1">
    <citation type="journal article" date="2019" name="Int. J. Syst. Evol. Microbiol.">
        <title>The Global Catalogue of Microorganisms (GCM) 10K type strain sequencing project: providing services to taxonomists for standard genome sequencing and annotation.</title>
        <authorList>
            <consortium name="The Broad Institute Genomics Platform"/>
            <consortium name="The Broad Institute Genome Sequencing Center for Infectious Disease"/>
            <person name="Wu L."/>
            <person name="Ma J."/>
        </authorList>
    </citation>
    <scope>NUCLEOTIDE SEQUENCE [LARGE SCALE GENOMIC DNA]</scope>
    <source>
        <strain evidence="13">CCUG 60559</strain>
    </source>
</reference>
<dbReference type="InterPro" id="IPR011856">
    <property type="entry name" value="tRNA_endonuc-like_dom_sf"/>
</dbReference>
<evidence type="ECO:0000256" key="1">
    <source>
        <dbReference type="ARBA" id="ARBA00000983"/>
    </source>
</evidence>
<comment type="catalytic activity">
    <reaction evidence="1">
        <text>Hydrolytically removes 5'-nucleotides successively from the 3'-hydroxy termini of 3'-hydroxy-terminated oligonucleotides.</text>
        <dbReference type="EC" id="3.1.4.1"/>
    </reaction>
</comment>